<dbReference type="InterPro" id="IPR012337">
    <property type="entry name" value="RNaseH-like_sf"/>
</dbReference>
<sequence>MGYLWKLYKAKGFKPVHWREDLLVAKRIGFVFNNVGIWKLNCDGPFIGYPGPSGAWGPIRNSWGRMLLAFYDFLGEHTNTFAELYAISGGFHLAWENGRNVVGCNRSTSDNRRRNRQLQSLLTSIRRLKRKINIYFTHVYREANQPADFLAAVLVISWKLLLFLKLMDF</sequence>
<reference evidence="2" key="1">
    <citation type="submission" date="2020-06" db="EMBL/GenBank/DDBJ databases">
        <authorList>
            <person name="Li T."/>
            <person name="Hu X."/>
            <person name="Zhang T."/>
            <person name="Song X."/>
            <person name="Zhang H."/>
            <person name="Dai N."/>
            <person name="Sheng W."/>
            <person name="Hou X."/>
            <person name="Wei L."/>
        </authorList>
    </citation>
    <scope>NUCLEOTIDE SEQUENCE</scope>
    <source>
        <strain evidence="2">G02</strain>
        <tissue evidence="2">Leaf</tissue>
    </source>
</reference>
<comment type="caution">
    <text evidence="2">The sequence shown here is derived from an EMBL/GenBank/DDBJ whole genome shotgun (WGS) entry which is preliminary data.</text>
</comment>
<dbReference type="SUPFAM" id="SSF53098">
    <property type="entry name" value="Ribonuclease H-like"/>
    <property type="match status" value="1"/>
</dbReference>
<protein>
    <recommendedName>
        <fullName evidence="1">RNase H type-1 domain-containing protein</fullName>
    </recommendedName>
</protein>
<dbReference type="PANTHER" id="PTHR47723:SF20">
    <property type="entry name" value="RNASE H TYPE-1 DOMAIN-CONTAINING PROTEIN"/>
    <property type="match status" value="1"/>
</dbReference>
<dbReference type="GO" id="GO:0004523">
    <property type="term" value="F:RNA-DNA hybrid ribonuclease activity"/>
    <property type="evidence" value="ECO:0007669"/>
    <property type="project" value="InterPro"/>
</dbReference>
<dbReference type="InterPro" id="IPR036397">
    <property type="entry name" value="RNaseH_sf"/>
</dbReference>
<dbReference type="CDD" id="cd06222">
    <property type="entry name" value="RNase_H_like"/>
    <property type="match status" value="1"/>
</dbReference>
<gene>
    <name evidence="2" type="ORF">Sradi_3177400</name>
</gene>
<reference evidence="2" key="2">
    <citation type="journal article" date="2024" name="Plant">
        <title>Genomic evolution and insights into agronomic trait innovations of Sesamum species.</title>
        <authorList>
            <person name="Miao H."/>
            <person name="Wang L."/>
            <person name="Qu L."/>
            <person name="Liu H."/>
            <person name="Sun Y."/>
            <person name="Le M."/>
            <person name="Wang Q."/>
            <person name="Wei S."/>
            <person name="Zheng Y."/>
            <person name="Lin W."/>
            <person name="Duan Y."/>
            <person name="Cao H."/>
            <person name="Xiong S."/>
            <person name="Wang X."/>
            <person name="Wei L."/>
            <person name="Li C."/>
            <person name="Ma Q."/>
            <person name="Ju M."/>
            <person name="Zhao R."/>
            <person name="Li G."/>
            <person name="Mu C."/>
            <person name="Tian Q."/>
            <person name="Mei H."/>
            <person name="Zhang T."/>
            <person name="Gao T."/>
            <person name="Zhang H."/>
        </authorList>
    </citation>
    <scope>NUCLEOTIDE SEQUENCE</scope>
    <source>
        <strain evidence="2">G02</strain>
    </source>
</reference>
<accession>A0AAW2RFF0</accession>
<dbReference type="InterPro" id="IPR002156">
    <property type="entry name" value="RNaseH_domain"/>
</dbReference>
<dbReference type="EMBL" id="JACGWJ010000013">
    <property type="protein sequence ID" value="KAL0378719.1"/>
    <property type="molecule type" value="Genomic_DNA"/>
</dbReference>
<name>A0AAW2RFF0_SESRA</name>
<dbReference type="InterPro" id="IPR044730">
    <property type="entry name" value="RNase_H-like_dom_plant"/>
</dbReference>
<dbReference type="PANTHER" id="PTHR47723">
    <property type="entry name" value="OS05G0353850 PROTEIN"/>
    <property type="match status" value="1"/>
</dbReference>
<dbReference type="Pfam" id="PF13456">
    <property type="entry name" value="RVT_3"/>
    <property type="match status" value="1"/>
</dbReference>
<evidence type="ECO:0000259" key="1">
    <source>
        <dbReference type="Pfam" id="PF13456"/>
    </source>
</evidence>
<dbReference type="AlphaFoldDB" id="A0AAW2RFF0"/>
<organism evidence="2">
    <name type="scientific">Sesamum radiatum</name>
    <name type="common">Black benniseed</name>
    <dbReference type="NCBI Taxonomy" id="300843"/>
    <lineage>
        <taxon>Eukaryota</taxon>
        <taxon>Viridiplantae</taxon>
        <taxon>Streptophyta</taxon>
        <taxon>Embryophyta</taxon>
        <taxon>Tracheophyta</taxon>
        <taxon>Spermatophyta</taxon>
        <taxon>Magnoliopsida</taxon>
        <taxon>eudicotyledons</taxon>
        <taxon>Gunneridae</taxon>
        <taxon>Pentapetalae</taxon>
        <taxon>asterids</taxon>
        <taxon>lamiids</taxon>
        <taxon>Lamiales</taxon>
        <taxon>Pedaliaceae</taxon>
        <taxon>Sesamum</taxon>
    </lineage>
</organism>
<feature type="domain" description="RNase H type-1" evidence="1">
    <location>
        <begin position="41"/>
        <end position="152"/>
    </location>
</feature>
<dbReference type="Gene3D" id="3.30.420.10">
    <property type="entry name" value="Ribonuclease H-like superfamily/Ribonuclease H"/>
    <property type="match status" value="1"/>
</dbReference>
<evidence type="ECO:0000313" key="2">
    <source>
        <dbReference type="EMBL" id="KAL0378719.1"/>
    </source>
</evidence>
<dbReference type="InterPro" id="IPR053151">
    <property type="entry name" value="RNase_H-like"/>
</dbReference>
<proteinExistence type="predicted"/>
<dbReference type="GO" id="GO:0003676">
    <property type="term" value="F:nucleic acid binding"/>
    <property type="evidence" value="ECO:0007669"/>
    <property type="project" value="InterPro"/>
</dbReference>